<dbReference type="InterPro" id="IPR037066">
    <property type="entry name" value="Plug_dom_sf"/>
</dbReference>
<evidence type="ECO:0000313" key="9">
    <source>
        <dbReference type="Proteomes" id="UP000189956"/>
    </source>
</evidence>
<evidence type="ECO:0000256" key="3">
    <source>
        <dbReference type="ARBA" id="ARBA00023237"/>
    </source>
</evidence>
<name>A0A1T4NHY7_PORCN</name>
<dbReference type="RefSeq" id="WP_025839280.1">
    <property type="nucleotide sequence ID" value="NZ_FUWL01000022.1"/>
</dbReference>
<dbReference type="AlphaFoldDB" id="A0A1T4NHY7"/>
<evidence type="ECO:0000259" key="6">
    <source>
        <dbReference type="Pfam" id="PF07715"/>
    </source>
</evidence>
<keyword evidence="3" id="KW-0998">Cell outer membrane</keyword>
<dbReference type="PANTHER" id="PTHR40980">
    <property type="entry name" value="PLUG DOMAIN-CONTAINING PROTEIN"/>
    <property type="match status" value="1"/>
</dbReference>
<reference evidence="8 9" key="1">
    <citation type="submission" date="2017-02" db="EMBL/GenBank/DDBJ databases">
        <authorList>
            <person name="Peterson S.W."/>
        </authorList>
    </citation>
    <scope>NUCLEOTIDE SEQUENCE [LARGE SCALE GENOMIC DNA]</scope>
    <source>
        <strain evidence="8 9">ATCC 700135</strain>
    </source>
</reference>
<keyword evidence="5" id="KW-0732">Signal</keyword>
<dbReference type="PANTHER" id="PTHR40980:SF4">
    <property type="entry name" value="TONB-DEPENDENT RECEPTOR-LIKE BETA-BARREL DOMAIN-CONTAINING PROTEIN"/>
    <property type="match status" value="1"/>
</dbReference>
<organism evidence="8 9">
    <name type="scientific">Porphyromonas cangingivalis</name>
    <dbReference type="NCBI Taxonomy" id="36874"/>
    <lineage>
        <taxon>Bacteria</taxon>
        <taxon>Pseudomonadati</taxon>
        <taxon>Bacteroidota</taxon>
        <taxon>Bacteroidia</taxon>
        <taxon>Bacteroidales</taxon>
        <taxon>Porphyromonadaceae</taxon>
        <taxon>Porphyromonas</taxon>
    </lineage>
</organism>
<accession>A0A1T4NHY7</accession>
<feature type="region of interest" description="Disordered" evidence="4">
    <location>
        <begin position="815"/>
        <end position="834"/>
    </location>
</feature>
<keyword evidence="8" id="KW-0675">Receptor</keyword>
<dbReference type="GO" id="GO:0009279">
    <property type="term" value="C:cell outer membrane"/>
    <property type="evidence" value="ECO:0007669"/>
    <property type="project" value="UniProtKB-SubCell"/>
</dbReference>
<dbReference type="SUPFAM" id="SSF56935">
    <property type="entry name" value="Porins"/>
    <property type="match status" value="1"/>
</dbReference>
<evidence type="ECO:0000256" key="1">
    <source>
        <dbReference type="ARBA" id="ARBA00004442"/>
    </source>
</evidence>
<evidence type="ECO:0000313" key="8">
    <source>
        <dbReference type="EMBL" id="SJZ78900.1"/>
    </source>
</evidence>
<dbReference type="Gene3D" id="2.170.130.10">
    <property type="entry name" value="TonB-dependent receptor, plug domain"/>
    <property type="match status" value="1"/>
</dbReference>
<dbReference type="InterPro" id="IPR036942">
    <property type="entry name" value="Beta-barrel_TonB_sf"/>
</dbReference>
<feature type="domain" description="Outer membrane protein beta-barrel" evidence="7">
    <location>
        <begin position="385"/>
        <end position="798"/>
    </location>
</feature>
<dbReference type="Proteomes" id="UP000189956">
    <property type="component" value="Unassembled WGS sequence"/>
</dbReference>
<feature type="domain" description="TonB-dependent receptor plug" evidence="6">
    <location>
        <begin position="152"/>
        <end position="227"/>
    </location>
</feature>
<sequence>MTSKYFSCILLTLLSLTAVAQEGGGRRFDVRVSGTTHSASDKAILPFTNVIISVVNGRDTLTYRQVSDKDGAFMIALPRAKEYLIEATFIGMKPYHGRLKADGNKSDLNAGAIYLQEESIALKEAVVSAKRTLVKTSIDRLSYEMSADPTSKSETLLDALRKVPLVTVDGEGKIQIKGSNNYRIYMNGKPSNLFSKNAKDVLQSIPAGNIKKIEVITDPGVKYDAEGVSAILNIVTEGSKFEGYTGSVGINASSHPMGNANAYFSAKYGKFGVTTNLSSHFGQISGLPGESIRKTTESTITQDREMSINKMFGGFGNILLSYEIDSLNLININGNFRANTGEISILSRENGFLNANPAHLLDINRSENLTRYGSGGGELSADFQHSTRKPGELLTLSYNYSYTPDIRDITVTNHGSKTPLPGFSDKGFYIQQSKVNGGLREHTGQIDYTTPLGSRQVIEAGAKYIDRTSSSDPIYKHKLAPDGAWQEGSVHGEGIKNSVFEHTYRIGAAYFAYQYSTPKFSAKVGARLEAGEVRATFDKTPEADFSNKFFEWVPQLNLSYNLSMTSILKVGYNFRIQRPSIWHLNPFRTQMDELVVSTGNPNLKAERLHKLNIDYSAFTPKLSYMISVAYEFTDNAIETYTFKDGKYIHNTFGNIGKNKSIILNGYFMYNPTMWLRIFSNFNIAATHQKSTQLGLSRNIVSGTAMLGATATLPWEVMLNLNGGMFKTQQGIQTTYDPSYFTSVGLTKQMLGDKLTLSLSVQNPLQRYLTFNGTTKGEGFEHVEKNSFTGRAISFGITYKFGQMRSKVAKTRRTIHNDDLAPKQEQGGGSLPVQK</sequence>
<evidence type="ECO:0000259" key="7">
    <source>
        <dbReference type="Pfam" id="PF14905"/>
    </source>
</evidence>
<evidence type="ECO:0000256" key="4">
    <source>
        <dbReference type="SAM" id="MobiDB-lite"/>
    </source>
</evidence>
<feature type="signal peptide" evidence="5">
    <location>
        <begin position="1"/>
        <end position="20"/>
    </location>
</feature>
<dbReference type="InterPro" id="IPR012910">
    <property type="entry name" value="Plug_dom"/>
</dbReference>
<dbReference type="Pfam" id="PF07715">
    <property type="entry name" value="Plug"/>
    <property type="match status" value="1"/>
</dbReference>
<evidence type="ECO:0000256" key="5">
    <source>
        <dbReference type="SAM" id="SignalP"/>
    </source>
</evidence>
<feature type="chain" id="PRO_5010589905" evidence="5">
    <location>
        <begin position="21"/>
        <end position="834"/>
    </location>
</feature>
<comment type="subcellular location">
    <subcellularLocation>
        <location evidence="1">Cell outer membrane</location>
    </subcellularLocation>
</comment>
<gene>
    <name evidence="8" type="ORF">SAMN02745205_01903</name>
</gene>
<protein>
    <submittedName>
        <fullName evidence="8">Outer membrane receptor proteins, mostly Fe transport</fullName>
    </submittedName>
</protein>
<evidence type="ECO:0000256" key="2">
    <source>
        <dbReference type="ARBA" id="ARBA00023136"/>
    </source>
</evidence>
<dbReference type="InterPro" id="IPR041700">
    <property type="entry name" value="OMP_b-brl_3"/>
</dbReference>
<keyword evidence="2" id="KW-0472">Membrane</keyword>
<proteinExistence type="predicted"/>
<dbReference type="Gene3D" id="2.40.170.20">
    <property type="entry name" value="TonB-dependent receptor, beta-barrel domain"/>
    <property type="match status" value="1"/>
</dbReference>
<feature type="compositionally biased region" description="Gly residues" evidence="4">
    <location>
        <begin position="825"/>
        <end position="834"/>
    </location>
</feature>
<dbReference type="Pfam" id="PF14905">
    <property type="entry name" value="OMP_b-brl_3"/>
    <property type="match status" value="1"/>
</dbReference>
<dbReference type="EMBL" id="FUWL01000022">
    <property type="protein sequence ID" value="SJZ78900.1"/>
    <property type="molecule type" value="Genomic_DNA"/>
</dbReference>